<dbReference type="SUPFAM" id="SSF50022">
    <property type="entry name" value="ISP domain"/>
    <property type="match status" value="1"/>
</dbReference>
<dbReference type="InterPro" id="IPR012748">
    <property type="entry name" value="Rieske-like_NirD"/>
</dbReference>
<protein>
    <submittedName>
        <fullName evidence="4">Nitrite reductase small subunit NirD</fullName>
    </submittedName>
</protein>
<dbReference type="PANTHER" id="PTHR40562">
    <property type="match status" value="1"/>
</dbReference>
<keyword evidence="1" id="KW-0560">Oxidoreductase</keyword>
<keyword evidence="2" id="KW-0534">Nitrate assimilation</keyword>
<dbReference type="PANTHER" id="PTHR40562:SF1">
    <property type="entry name" value="NITRITE REDUCTASE (NADH) SMALL SUBUNIT"/>
    <property type="match status" value="1"/>
</dbReference>
<evidence type="ECO:0000256" key="2">
    <source>
        <dbReference type="ARBA" id="ARBA00023063"/>
    </source>
</evidence>
<dbReference type="InterPro" id="IPR036922">
    <property type="entry name" value="Rieske_2Fe-2S_sf"/>
</dbReference>
<keyword evidence="5" id="KW-1185">Reference proteome</keyword>
<evidence type="ECO:0000313" key="4">
    <source>
        <dbReference type="EMBL" id="UTW04267.1"/>
    </source>
</evidence>
<dbReference type="CDD" id="cd03529">
    <property type="entry name" value="Rieske_NirD"/>
    <property type="match status" value="1"/>
</dbReference>
<organism evidence="4 5">
    <name type="scientific">Amphritea atlantica</name>
    <dbReference type="NCBI Taxonomy" id="355243"/>
    <lineage>
        <taxon>Bacteria</taxon>
        <taxon>Pseudomonadati</taxon>
        <taxon>Pseudomonadota</taxon>
        <taxon>Gammaproteobacteria</taxon>
        <taxon>Oceanospirillales</taxon>
        <taxon>Oceanospirillaceae</taxon>
        <taxon>Amphritea</taxon>
    </lineage>
</organism>
<evidence type="ECO:0000256" key="1">
    <source>
        <dbReference type="ARBA" id="ARBA00023002"/>
    </source>
</evidence>
<evidence type="ECO:0000313" key="5">
    <source>
        <dbReference type="Proteomes" id="UP001059950"/>
    </source>
</evidence>
<name>A0ABY5GXA1_9GAMM</name>
<dbReference type="InterPro" id="IPR017881">
    <property type="entry name" value="NirD"/>
</dbReference>
<proteinExistence type="predicted"/>
<reference evidence="4" key="1">
    <citation type="submission" date="2021-04" db="EMBL/GenBank/DDBJ databases">
        <title>Oceanospirillales bacteria with DddD are important DMSP degraders in coastal seawater.</title>
        <authorList>
            <person name="Liu J."/>
        </authorList>
    </citation>
    <scope>NUCLEOTIDE SEQUENCE</scope>
    <source>
        <strain evidence="4">GY6</strain>
    </source>
</reference>
<gene>
    <name evidence="4" type="primary">nirD</name>
    <name evidence="4" type="ORF">KDX31_04410</name>
</gene>
<dbReference type="EMBL" id="CP073344">
    <property type="protein sequence ID" value="UTW04267.1"/>
    <property type="molecule type" value="Genomic_DNA"/>
</dbReference>
<dbReference type="NCBIfam" id="TIGR02378">
    <property type="entry name" value="nirD_assim_sml"/>
    <property type="match status" value="1"/>
</dbReference>
<feature type="domain" description="Rieske-like [2Fe-2S]" evidence="3">
    <location>
        <begin position="6"/>
        <end position="109"/>
    </location>
</feature>
<dbReference type="Proteomes" id="UP001059950">
    <property type="component" value="Chromosome"/>
</dbReference>
<dbReference type="Pfam" id="PF13806">
    <property type="entry name" value="Rieske_2"/>
    <property type="match status" value="1"/>
</dbReference>
<dbReference type="PROSITE" id="PS51300">
    <property type="entry name" value="NIRD"/>
    <property type="match status" value="1"/>
</dbReference>
<sequence>MTTENNWTAVCGQNDLISDSGICALVNDTQVALFYLKKEQAVYAIANHDPFSQANVLSRGLIGSKGDDLFVASPVYKQHFCLKTGRCLDDENTRIQAWPARIENGRVEVLI</sequence>
<evidence type="ECO:0000259" key="3">
    <source>
        <dbReference type="Pfam" id="PF13806"/>
    </source>
</evidence>
<dbReference type="Gene3D" id="2.102.10.10">
    <property type="entry name" value="Rieske [2Fe-2S] iron-sulphur domain"/>
    <property type="match status" value="1"/>
</dbReference>
<accession>A0ABY5GXA1</accession>